<dbReference type="EMBL" id="SIHI01000093">
    <property type="protein sequence ID" value="TWT31339.1"/>
    <property type="molecule type" value="Genomic_DNA"/>
</dbReference>
<dbReference type="InterPro" id="IPR025459">
    <property type="entry name" value="DUF4279"/>
</dbReference>
<accession>A0A5C5UZS4</accession>
<sequence>MNSPAQPVLLGAYRRPFVKGGTISTPKIKAEFTLFSTHIHPDEITAAVGLQPTAVHLKGQQILTSKRVYRENQWVIGVPYRFQYCVEECLAELFAVIRTHKQIIVDYCEQHAIERQFACVIYMTGEAPDFVLSSESVQELADYGAVFDVDIILLSSA</sequence>
<comment type="caution">
    <text evidence="1">The sequence shown here is derived from an EMBL/GenBank/DDBJ whole genome shotgun (WGS) entry which is preliminary data.</text>
</comment>
<name>A0A5C5UZS4_9PLAN</name>
<reference evidence="1 2" key="1">
    <citation type="submission" date="2019-02" db="EMBL/GenBank/DDBJ databases">
        <title>Deep-cultivation of Planctomycetes and their phenomic and genomic characterization uncovers novel biology.</title>
        <authorList>
            <person name="Wiegand S."/>
            <person name="Jogler M."/>
            <person name="Boedeker C."/>
            <person name="Pinto D."/>
            <person name="Vollmers J."/>
            <person name="Rivas-Marin E."/>
            <person name="Kohn T."/>
            <person name="Peeters S.H."/>
            <person name="Heuer A."/>
            <person name="Rast P."/>
            <person name="Oberbeckmann S."/>
            <person name="Bunk B."/>
            <person name="Jeske O."/>
            <person name="Meyerdierks A."/>
            <person name="Storesund J.E."/>
            <person name="Kallscheuer N."/>
            <person name="Luecker S."/>
            <person name="Lage O.M."/>
            <person name="Pohl T."/>
            <person name="Merkel B.J."/>
            <person name="Hornburger P."/>
            <person name="Mueller R.-W."/>
            <person name="Bruemmer F."/>
            <person name="Labrenz M."/>
            <person name="Spormann A.M."/>
            <person name="Op Den Camp H."/>
            <person name="Overmann J."/>
            <person name="Amann R."/>
            <person name="Jetten M.S.M."/>
            <person name="Mascher T."/>
            <person name="Medema M.H."/>
            <person name="Devos D.P."/>
            <person name="Kaster A.-K."/>
            <person name="Ovreas L."/>
            <person name="Rohde M."/>
            <person name="Galperin M.Y."/>
            <person name="Jogler C."/>
        </authorList>
    </citation>
    <scope>NUCLEOTIDE SEQUENCE [LARGE SCALE GENOMIC DNA]</scope>
    <source>
        <strain evidence="1 2">KOR42</strain>
    </source>
</reference>
<evidence type="ECO:0000313" key="1">
    <source>
        <dbReference type="EMBL" id="TWT31339.1"/>
    </source>
</evidence>
<dbReference type="RefSeq" id="WP_146512623.1">
    <property type="nucleotide sequence ID" value="NZ_SIHI01000093.1"/>
</dbReference>
<evidence type="ECO:0000313" key="2">
    <source>
        <dbReference type="Proteomes" id="UP000317243"/>
    </source>
</evidence>
<protein>
    <recommendedName>
        <fullName evidence="3">DUF4279 domain-containing protein</fullName>
    </recommendedName>
</protein>
<keyword evidence="2" id="KW-1185">Reference proteome</keyword>
<dbReference type="Pfam" id="PF14106">
    <property type="entry name" value="DUF4279"/>
    <property type="match status" value="1"/>
</dbReference>
<dbReference type="AlphaFoldDB" id="A0A5C5UZS4"/>
<evidence type="ECO:0008006" key="3">
    <source>
        <dbReference type="Google" id="ProtNLM"/>
    </source>
</evidence>
<proteinExistence type="predicted"/>
<dbReference type="Proteomes" id="UP000317243">
    <property type="component" value="Unassembled WGS sequence"/>
</dbReference>
<organism evidence="1 2">
    <name type="scientific">Thalassoglobus neptunius</name>
    <dbReference type="NCBI Taxonomy" id="1938619"/>
    <lineage>
        <taxon>Bacteria</taxon>
        <taxon>Pseudomonadati</taxon>
        <taxon>Planctomycetota</taxon>
        <taxon>Planctomycetia</taxon>
        <taxon>Planctomycetales</taxon>
        <taxon>Planctomycetaceae</taxon>
        <taxon>Thalassoglobus</taxon>
    </lineage>
</organism>
<gene>
    <name evidence="1" type="ORF">KOR42_54010</name>
</gene>